<keyword evidence="3 5" id="KW-0732">Signal</keyword>
<dbReference type="SUPFAM" id="SSF53850">
    <property type="entry name" value="Periplasmic binding protein-like II"/>
    <property type="match status" value="1"/>
</dbReference>
<feature type="signal peptide" evidence="5">
    <location>
        <begin position="1"/>
        <end position="24"/>
    </location>
</feature>
<accession>A0A1I7N2B6</accession>
<dbReference type="InterPro" id="IPR006059">
    <property type="entry name" value="SBP"/>
</dbReference>
<gene>
    <name evidence="6" type="ORF">SAMN05216456_0606</name>
</gene>
<organism evidence="6 7">
    <name type="scientific">Devosia crocina</name>
    <dbReference type="NCBI Taxonomy" id="429728"/>
    <lineage>
        <taxon>Bacteria</taxon>
        <taxon>Pseudomonadati</taxon>
        <taxon>Pseudomonadota</taxon>
        <taxon>Alphaproteobacteria</taxon>
        <taxon>Hyphomicrobiales</taxon>
        <taxon>Devosiaceae</taxon>
        <taxon>Devosia</taxon>
    </lineage>
</organism>
<evidence type="ECO:0000256" key="2">
    <source>
        <dbReference type="ARBA" id="ARBA00022448"/>
    </source>
</evidence>
<keyword evidence="2" id="KW-0813">Transport</keyword>
<dbReference type="GO" id="GO:0042956">
    <property type="term" value="P:maltodextrin transmembrane transport"/>
    <property type="evidence" value="ECO:0007669"/>
    <property type="project" value="TreeGrafter"/>
</dbReference>
<keyword evidence="4" id="KW-0574">Periplasm</keyword>
<dbReference type="PANTHER" id="PTHR30061:SF50">
    <property type="entry name" value="MALTOSE_MALTODEXTRIN-BINDING PERIPLASMIC PROTEIN"/>
    <property type="match status" value="1"/>
</dbReference>
<dbReference type="Pfam" id="PF01547">
    <property type="entry name" value="SBP_bac_1"/>
    <property type="match status" value="1"/>
</dbReference>
<dbReference type="Gene3D" id="3.40.190.10">
    <property type="entry name" value="Periplasmic binding protein-like II"/>
    <property type="match status" value="1"/>
</dbReference>
<dbReference type="STRING" id="429728.SAMN05216456_0606"/>
<dbReference type="AlphaFoldDB" id="A0A1I7N2B6"/>
<dbReference type="Proteomes" id="UP000199074">
    <property type="component" value="Unassembled WGS sequence"/>
</dbReference>
<dbReference type="RefSeq" id="WP_092420734.1">
    <property type="nucleotide sequence ID" value="NZ_FPCK01000001.1"/>
</dbReference>
<dbReference type="GO" id="GO:0055052">
    <property type="term" value="C:ATP-binding cassette (ABC) transporter complex, substrate-binding subunit-containing"/>
    <property type="evidence" value="ECO:0007669"/>
    <property type="project" value="TreeGrafter"/>
</dbReference>
<keyword evidence="6" id="KW-0762">Sugar transport</keyword>
<keyword evidence="7" id="KW-1185">Reference proteome</keyword>
<proteinExistence type="inferred from homology"/>
<evidence type="ECO:0000256" key="1">
    <source>
        <dbReference type="ARBA" id="ARBA00008520"/>
    </source>
</evidence>
<evidence type="ECO:0000256" key="5">
    <source>
        <dbReference type="SAM" id="SignalP"/>
    </source>
</evidence>
<sequence>MNKFFKVAMLSSVAALTLGTVAQAQETVVWWDFLSGGDGVRMKALIERFNTEHEGEIVIQPTTLEWGTPFYTRVQTAAAIGEGPDVMTYHLSRVPLGVESGAIAQLDPADLESVGLTADTFAAANWEAGQIDGNQYAVPFDIHSIILYYNKDKLEEAGLLGEDGLPTGLDGADNFMAALEKLQPNSEYALSLQTSGDGTPWRVFYSLFNQAGGTFLGEDGTFFPDESIPAAVQTVETMASWVEGGYAPRLTEYEGSVALFTSGAAALHMNGVWEVPTMTDLAASGELGFEWGAIAIPTFFDQTATWADSHGFAIPNNAGREMTPEKKAAVLEVISWMNQNSLSWAEAGHIPAYAPTRESEEFRTMQPNATYSVLADTAVFDPKSVLAGVASPVYDAVANYISPAMNGEMSADEAIEEMKADLQDQAD</sequence>
<dbReference type="OrthoDB" id="7319459at2"/>
<reference evidence="6 7" key="1">
    <citation type="submission" date="2016-10" db="EMBL/GenBank/DDBJ databases">
        <authorList>
            <person name="de Groot N.N."/>
        </authorList>
    </citation>
    <scope>NUCLEOTIDE SEQUENCE [LARGE SCALE GENOMIC DNA]</scope>
    <source>
        <strain evidence="6 7">IPL20</strain>
    </source>
</reference>
<dbReference type="EMBL" id="FPCK01000001">
    <property type="protein sequence ID" value="SFV28814.1"/>
    <property type="molecule type" value="Genomic_DNA"/>
</dbReference>
<evidence type="ECO:0000256" key="3">
    <source>
        <dbReference type="ARBA" id="ARBA00022729"/>
    </source>
</evidence>
<dbReference type="GO" id="GO:1901982">
    <property type="term" value="F:maltose binding"/>
    <property type="evidence" value="ECO:0007669"/>
    <property type="project" value="TreeGrafter"/>
</dbReference>
<comment type="similarity">
    <text evidence="1">Belongs to the bacterial solute-binding protein 1 family.</text>
</comment>
<evidence type="ECO:0000313" key="7">
    <source>
        <dbReference type="Proteomes" id="UP000199074"/>
    </source>
</evidence>
<dbReference type="GO" id="GO:0015768">
    <property type="term" value="P:maltose transport"/>
    <property type="evidence" value="ECO:0007669"/>
    <property type="project" value="TreeGrafter"/>
</dbReference>
<evidence type="ECO:0000256" key="4">
    <source>
        <dbReference type="ARBA" id="ARBA00022764"/>
    </source>
</evidence>
<evidence type="ECO:0000313" key="6">
    <source>
        <dbReference type="EMBL" id="SFV28814.1"/>
    </source>
</evidence>
<name>A0A1I7N2B6_9HYPH</name>
<feature type="chain" id="PRO_5011602093" evidence="5">
    <location>
        <begin position="25"/>
        <end position="427"/>
    </location>
</feature>
<protein>
    <submittedName>
        <fullName evidence="6">Multiple sugar transport system substrate-binding protein</fullName>
    </submittedName>
</protein>
<dbReference type="PANTHER" id="PTHR30061">
    <property type="entry name" value="MALTOSE-BINDING PERIPLASMIC PROTEIN"/>
    <property type="match status" value="1"/>
</dbReference>